<dbReference type="PROSITE" id="PS00237">
    <property type="entry name" value="G_PROTEIN_RECEP_F1_1"/>
    <property type="match status" value="1"/>
</dbReference>
<keyword evidence="6" id="KW-0807">Transducer</keyword>
<keyword evidence="6" id="KW-0675">Receptor</keyword>
<comment type="caution">
    <text evidence="9">The sequence shown here is derived from an EMBL/GenBank/DDBJ whole genome shotgun (WGS) entry which is preliminary data.</text>
</comment>
<dbReference type="InterPro" id="IPR000276">
    <property type="entry name" value="GPCR_Rhodpsn"/>
</dbReference>
<evidence type="ECO:0000256" key="5">
    <source>
        <dbReference type="ARBA" id="ARBA00023136"/>
    </source>
</evidence>
<feature type="transmembrane region" description="Helical" evidence="7">
    <location>
        <begin position="224"/>
        <end position="246"/>
    </location>
</feature>
<keyword evidence="4 7" id="KW-1133">Transmembrane helix</keyword>
<evidence type="ECO:0000313" key="9">
    <source>
        <dbReference type="EMBL" id="CAH3146569.1"/>
    </source>
</evidence>
<keyword evidence="3 6" id="KW-0812">Transmembrane</keyword>
<dbReference type="Pfam" id="PF00001">
    <property type="entry name" value="7tm_1"/>
    <property type="match status" value="1"/>
</dbReference>
<feature type="transmembrane region" description="Helical" evidence="7">
    <location>
        <begin position="62"/>
        <end position="84"/>
    </location>
</feature>
<dbReference type="PANTHER" id="PTHR22750">
    <property type="entry name" value="G-PROTEIN COUPLED RECEPTOR"/>
    <property type="match status" value="1"/>
</dbReference>
<dbReference type="SMART" id="SM01381">
    <property type="entry name" value="7TM_GPCR_Srsx"/>
    <property type="match status" value="1"/>
</dbReference>
<keyword evidence="5 7" id="KW-0472">Membrane</keyword>
<feature type="domain" description="G-protein coupled receptors family 1 profile" evidence="8">
    <location>
        <begin position="41"/>
        <end position="278"/>
    </location>
</feature>
<feature type="transmembrane region" description="Helical" evidence="7">
    <location>
        <begin position="174"/>
        <end position="193"/>
    </location>
</feature>
<organism evidence="9 10">
    <name type="scientific">Porites lobata</name>
    <dbReference type="NCBI Taxonomy" id="104759"/>
    <lineage>
        <taxon>Eukaryota</taxon>
        <taxon>Metazoa</taxon>
        <taxon>Cnidaria</taxon>
        <taxon>Anthozoa</taxon>
        <taxon>Hexacorallia</taxon>
        <taxon>Scleractinia</taxon>
        <taxon>Fungiina</taxon>
        <taxon>Poritidae</taxon>
        <taxon>Porites</taxon>
    </lineage>
</organism>
<dbReference type="Proteomes" id="UP001159405">
    <property type="component" value="Unassembled WGS sequence"/>
</dbReference>
<evidence type="ECO:0000259" key="8">
    <source>
        <dbReference type="PROSITE" id="PS50262"/>
    </source>
</evidence>
<evidence type="ECO:0000256" key="1">
    <source>
        <dbReference type="ARBA" id="ARBA00004651"/>
    </source>
</evidence>
<dbReference type="InterPro" id="IPR017452">
    <property type="entry name" value="GPCR_Rhodpsn_7TM"/>
</dbReference>
<evidence type="ECO:0000256" key="2">
    <source>
        <dbReference type="ARBA" id="ARBA00022475"/>
    </source>
</evidence>
<feature type="transmembrane region" description="Helical" evidence="7">
    <location>
        <begin position="104"/>
        <end position="125"/>
    </location>
</feature>
<protein>
    <recommendedName>
        <fullName evidence="8">G-protein coupled receptors family 1 profile domain-containing protein</fullName>
    </recommendedName>
</protein>
<evidence type="ECO:0000256" key="3">
    <source>
        <dbReference type="ARBA" id="ARBA00022692"/>
    </source>
</evidence>
<feature type="transmembrane region" description="Helical" evidence="7">
    <location>
        <begin position="258"/>
        <end position="280"/>
    </location>
</feature>
<comment type="similarity">
    <text evidence="6">Belongs to the G-protein coupled receptor 1 family.</text>
</comment>
<comment type="subcellular location">
    <subcellularLocation>
        <location evidence="1">Cell membrane</location>
        <topology evidence="1">Multi-pass membrane protein</topology>
    </subcellularLocation>
</comment>
<dbReference type="SUPFAM" id="SSF81321">
    <property type="entry name" value="Family A G protein-coupled receptor-like"/>
    <property type="match status" value="1"/>
</dbReference>
<dbReference type="PRINTS" id="PR00237">
    <property type="entry name" value="GPCRRHODOPSN"/>
</dbReference>
<evidence type="ECO:0000256" key="7">
    <source>
        <dbReference type="SAM" id="Phobius"/>
    </source>
</evidence>
<feature type="transmembrane region" description="Helical" evidence="7">
    <location>
        <begin position="25"/>
        <end position="50"/>
    </location>
</feature>
<reference evidence="9 10" key="1">
    <citation type="submission" date="2022-05" db="EMBL/GenBank/DDBJ databases">
        <authorList>
            <consortium name="Genoscope - CEA"/>
            <person name="William W."/>
        </authorList>
    </citation>
    <scope>NUCLEOTIDE SEQUENCE [LARGE SCALE GENOMIC DNA]</scope>
</reference>
<name>A0ABN8PQP2_9CNID</name>
<evidence type="ECO:0000313" key="10">
    <source>
        <dbReference type="Proteomes" id="UP001159405"/>
    </source>
</evidence>
<evidence type="ECO:0000256" key="6">
    <source>
        <dbReference type="RuleBase" id="RU000688"/>
    </source>
</evidence>
<sequence length="295" mass="33112">MAAICGLQPWIGIHRNDQAAYLNDMLLVAVNGLFAIFSFLSNLAIIFTIIKNPSLQKPCNIVLCNLALADCLTGVIAQPMFVVWRLFLQRAQKSCLHQVMVFDVYYTLQVLTVGLSFVSVLVISFDRHYALARPLEYITRTTKTGAVKVTIFANIIWLLLTIVLQFTLPPLPGFIFATSFGVLFLIVPPVNYVRALLAIRHHNVQLGDEVTLQMSIILQREKRVALDMCIVAGLLFASLSPALSMATVQKRYARLHSILLPWSLIMSFIPSAANPLIYFVRNKKMRNAFKSIINM</sequence>
<dbReference type="PROSITE" id="PS50262">
    <property type="entry name" value="G_PROTEIN_RECEP_F1_2"/>
    <property type="match status" value="1"/>
</dbReference>
<dbReference type="EMBL" id="CALNXK010000079">
    <property type="protein sequence ID" value="CAH3146569.1"/>
    <property type="molecule type" value="Genomic_DNA"/>
</dbReference>
<accession>A0ABN8PQP2</accession>
<keyword evidence="6" id="KW-0297">G-protein coupled receptor</keyword>
<feature type="transmembrane region" description="Helical" evidence="7">
    <location>
        <begin position="146"/>
        <end position="168"/>
    </location>
</feature>
<dbReference type="Gene3D" id="1.20.1070.10">
    <property type="entry name" value="Rhodopsin 7-helix transmembrane proteins"/>
    <property type="match status" value="1"/>
</dbReference>
<dbReference type="CDD" id="cd00637">
    <property type="entry name" value="7tm_classA_rhodopsin-like"/>
    <property type="match status" value="1"/>
</dbReference>
<gene>
    <name evidence="9" type="ORF">PLOB_00045269</name>
</gene>
<evidence type="ECO:0000256" key="4">
    <source>
        <dbReference type="ARBA" id="ARBA00022989"/>
    </source>
</evidence>
<keyword evidence="10" id="KW-1185">Reference proteome</keyword>
<proteinExistence type="inferred from homology"/>
<keyword evidence="2" id="KW-1003">Cell membrane</keyword>